<dbReference type="Pfam" id="PF00561">
    <property type="entry name" value="Abhydrolase_1"/>
    <property type="match status" value="1"/>
</dbReference>
<sequence length="260" mass="28836">MYLKSELGTVYYEVHGKANAPTIIFSHGVSMDHHTFDAQVEALKESYQVIVWDFPFHGKSSPIDTSLSFSKTSVKLMIEILDELQINKAVWAGLSLGSFVTQRAASMYPNRVSATVHIGGGSIYPSVTGLLKALKPLVSLYIGLYPPKAMYKAFAEHRALAPETKRYMEEVASKTGKAVVTHLTKEMLNDMVEGLPSPLAQPMLITYGDQEMNFIKKNCIKWHESSSNSQLAVIQNARHIANQDNPDDFNAVLLAFLKTV</sequence>
<dbReference type="Gene3D" id="3.40.50.1820">
    <property type="entry name" value="alpha/beta hydrolase"/>
    <property type="match status" value="1"/>
</dbReference>
<dbReference type="RefSeq" id="WP_069643206.1">
    <property type="nucleotide sequence ID" value="NZ_MIJE01000022.1"/>
</dbReference>
<dbReference type="InterPro" id="IPR000073">
    <property type="entry name" value="AB_hydrolase_1"/>
</dbReference>
<gene>
    <name evidence="2" type="ORF">BHF68_06070</name>
</gene>
<dbReference type="STRING" id="766136.BHF68_06070"/>
<reference evidence="2 3" key="1">
    <citation type="submission" date="2016-09" db="EMBL/GenBank/DDBJ databases">
        <title>Draft genome sequence for the type strain of Desulfuribacillus alkaliarsenatis AHT28, an obligately anaerobic, sulfidogenic bacterium isolated from Russian soda lake sediments.</title>
        <authorList>
            <person name="Abin C.A."/>
            <person name="Hollibaugh J.T."/>
        </authorList>
    </citation>
    <scope>NUCLEOTIDE SEQUENCE [LARGE SCALE GENOMIC DNA]</scope>
    <source>
        <strain evidence="2 3">AHT28</strain>
    </source>
</reference>
<accession>A0A1E5G2E8</accession>
<protein>
    <recommendedName>
        <fullName evidence="1">AB hydrolase-1 domain-containing protein</fullName>
    </recommendedName>
</protein>
<dbReference type="PANTHER" id="PTHR43798">
    <property type="entry name" value="MONOACYLGLYCEROL LIPASE"/>
    <property type="match status" value="1"/>
</dbReference>
<name>A0A1E5G2E8_9FIRM</name>
<keyword evidence="3" id="KW-1185">Reference proteome</keyword>
<dbReference type="OrthoDB" id="9805423at2"/>
<organism evidence="2 3">
    <name type="scientific">Desulfuribacillus alkaliarsenatis</name>
    <dbReference type="NCBI Taxonomy" id="766136"/>
    <lineage>
        <taxon>Bacteria</taxon>
        <taxon>Bacillati</taxon>
        <taxon>Bacillota</taxon>
        <taxon>Desulfuribacillia</taxon>
        <taxon>Desulfuribacillales</taxon>
        <taxon>Desulfuribacillaceae</taxon>
        <taxon>Desulfuribacillus</taxon>
    </lineage>
</organism>
<proteinExistence type="predicted"/>
<evidence type="ECO:0000259" key="1">
    <source>
        <dbReference type="Pfam" id="PF00561"/>
    </source>
</evidence>
<dbReference type="InterPro" id="IPR029058">
    <property type="entry name" value="AB_hydrolase_fold"/>
</dbReference>
<evidence type="ECO:0000313" key="3">
    <source>
        <dbReference type="Proteomes" id="UP000094296"/>
    </source>
</evidence>
<feature type="domain" description="AB hydrolase-1" evidence="1">
    <location>
        <begin position="21"/>
        <end position="244"/>
    </location>
</feature>
<dbReference type="SUPFAM" id="SSF53474">
    <property type="entry name" value="alpha/beta-Hydrolases"/>
    <property type="match status" value="1"/>
</dbReference>
<dbReference type="InterPro" id="IPR050266">
    <property type="entry name" value="AB_hydrolase_sf"/>
</dbReference>
<dbReference type="EMBL" id="MIJE01000022">
    <property type="protein sequence ID" value="OEF97160.1"/>
    <property type="molecule type" value="Genomic_DNA"/>
</dbReference>
<comment type="caution">
    <text evidence="2">The sequence shown here is derived from an EMBL/GenBank/DDBJ whole genome shotgun (WGS) entry which is preliminary data.</text>
</comment>
<evidence type="ECO:0000313" key="2">
    <source>
        <dbReference type="EMBL" id="OEF97160.1"/>
    </source>
</evidence>
<dbReference type="AlphaFoldDB" id="A0A1E5G2E8"/>
<dbReference type="Proteomes" id="UP000094296">
    <property type="component" value="Unassembled WGS sequence"/>
</dbReference>